<evidence type="ECO:0000313" key="2">
    <source>
        <dbReference type="Proteomes" id="UP000199045"/>
    </source>
</evidence>
<protein>
    <submittedName>
        <fullName evidence="1">Uncharacterized protein</fullName>
    </submittedName>
</protein>
<dbReference type="RefSeq" id="WP_089836459.1">
    <property type="nucleotide sequence ID" value="NZ_FNBN01000008.1"/>
</dbReference>
<dbReference type="EMBL" id="FNBN01000008">
    <property type="protein sequence ID" value="SDH05691.1"/>
    <property type="molecule type" value="Genomic_DNA"/>
</dbReference>
<dbReference type="OrthoDB" id="671067at2"/>
<organism evidence="1 2">
    <name type="scientific">Chitinophaga filiformis</name>
    <name type="common">Myxococcus filiformis</name>
    <name type="synonym">Flexibacter filiformis</name>
    <dbReference type="NCBI Taxonomy" id="104663"/>
    <lineage>
        <taxon>Bacteria</taxon>
        <taxon>Pseudomonadati</taxon>
        <taxon>Bacteroidota</taxon>
        <taxon>Chitinophagia</taxon>
        <taxon>Chitinophagales</taxon>
        <taxon>Chitinophagaceae</taxon>
        <taxon>Chitinophaga</taxon>
    </lineage>
</organism>
<dbReference type="Proteomes" id="UP000199045">
    <property type="component" value="Unassembled WGS sequence"/>
</dbReference>
<gene>
    <name evidence="1" type="ORF">SAMN04488121_108197</name>
</gene>
<dbReference type="AlphaFoldDB" id="A0A1G7ZAB9"/>
<evidence type="ECO:0000313" key="1">
    <source>
        <dbReference type="EMBL" id="SDH05691.1"/>
    </source>
</evidence>
<sequence length="99" mass="11621">MIQFRAIKRSLVPDNTMADYIHNLPNRYNNSKAERIAAYLTHQFSNESCSHHPDHLVEMNIESRSEEGELVLYNYSKPCCDTFAKRIKDIISRTKEMFP</sequence>
<proteinExistence type="predicted"/>
<accession>A0A1G7ZAB9</accession>
<reference evidence="1 2" key="1">
    <citation type="submission" date="2016-10" db="EMBL/GenBank/DDBJ databases">
        <authorList>
            <person name="de Groot N.N."/>
        </authorList>
    </citation>
    <scope>NUCLEOTIDE SEQUENCE [LARGE SCALE GENOMIC DNA]</scope>
    <source>
        <strain evidence="1 2">DSM 527</strain>
    </source>
</reference>
<name>A0A1G7ZAB9_CHIFI</name>